<proteinExistence type="predicted"/>
<organism evidence="2 3">
    <name type="scientific">Pyxidicoccus fallax</name>
    <dbReference type="NCBI Taxonomy" id="394095"/>
    <lineage>
        <taxon>Bacteria</taxon>
        <taxon>Pseudomonadati</taxon>
        <taxon>Myxococcota</taxon>
        <taxon>Myxococcia</taxon>
        <taxon>Myxococcales</taxon>
        <taxon>Cystobacterineae</taxon>
        <taxon>Myxococcaceae</taxon>
        <taxon>Pyxidicoccus</taxon>
    </lineage>
</organism>
<sequence>MHKNFGEWYRQVSLPCTDDSLKKRWAGVESWVTTIRGDVAALLETVRIFRGLPEKTSREAFLDAFRNQDSTFAQRGNAHEQQVLAGAALVRCVGTRKKTDHDSLQAAVLAATALEASSLRAADVNKTLDEQAGEVRAGLHTIAQEQRRRRPFKTILLSSEEEAEFKKTIATNVGDHNQLRASFEKAFQMLLSAVNGTESALAAAAHGLRCADEETNILWWLAGGSSKDLDKPWSVLKDAAPLVAAWELADLTDSALGPQDAGALLERALPEAKENKNKEQALHVYVNAVPDEWAKTRVASLDARALDLASLSLALSKRVEGNPTTWQPFFESVSGGLKAGTPLAPERVARLVYIEAMLFRTLADMES</sequence>
<dbReference type="RefSeq" id="WP_169346081.1">
    <property type="nucleotide sequence ID" value="NZ_JABBJJ010000078.1"/>
</dbReference>
<keyword evidence="3" id="KW-1185">Reference proteome</keyword>
<evidence type="ECO:0000313" key="2">
    <source>
        <dbReference type="EMBL" id="NMO16798.1"/>
    </source>
</evidence>
<name>A0A848LHZ1_9BACT</name>
<dbReference type="EMBL" id="JABBJJ010000078">
    <property type="protein sequence ID" value="NMO16798.1"/>
    <property type="molecule type" value="Genomic_DNA"/>
</dbReference>
<dbReference type="InterPro" id="IPR045523">
    <property type="entry name" value="GASH"/>
</dbReference>
<protein>
    <recommendedName>
        <fullName evidence="1">GTPase-associated system helical domain-containing protein</fullName>
    </recommendedName>
</protein>
<dbReference type="Pfam" id="PF19994">
    <property type="entry name" value="GASH"/>
    <property type="match status" value="1"/>
</dbReference>
<comment type="caution">
    <text evidence="2">The sequence shown here is derived from an EMBL/GenBank/DDBJ whole genome shotgun (WGS) entry which is preliminary data.</text>
</comment>
<feature type="domain" description="GTPase-associated system helical" evidence="1">
    <location>
        <begin position="3"/>
        <end position="360"/>
    </location>
</feature>
<evidence type="ECO:0000259" key="1">
    <source>
        <dbReference type="Pfam" id="PF19994"/>
    </source>
</evidence>
<accession>A0A848LHZ1</accession>
<evidence type="ECO:0000313" key="3">
    <source>
        <dbReference type="Proteomes" id="UP000518300"/>
    </source>
</evidence>
<dbReference type="AlphaFoldDB" id="A0A848LHZ1"/>
<reference evidence="2 3" key="1">
    <citation type="submission" date="2020-04" db="EMBL/GenBank/DDBJ databases">
        <title>Draft genome of Pyxidicoccus fallax type strain.</title>
        <authorList>
            <person name="Whitworth D.E."/>
        </authorList>
    </citation>
    <scope>NUCLEOTIDE SEQUENCE [LARGE SCALE GENOMIC DNA]</scope>
    <source>
        <strain evidence="2 3">DSM 14698</strain>
    </source>
</reference>
<gene>
    <name evidence="2" type="ORF">HG543_18305</name>
</gene>
<dbReference type="Proteomes" id="UP000518300">
    <property type="component" value="Unassembled WGS sequence"/>
</dbReference>